<proteinExistence type="predicted"/>
<evidence type="ECO:0000313" key="2">
    <source>
        <dbReference type="Proteomes" id="UP001642540"/>
    </source>
</evidence>
<evidence type="ECO:0000313" key="1">
    <source>
        <dbReference type="EMBL" id="CAL8077399.1"/>
    </source>
</evidence>
<dbReference type="EMBL" id="CAXLJM020000012">
    <property type="protein sequence ID" value="CAL8077399.1"/>
    <property type="molecule type" value="Genomic_DNA"/>
</dbReference>
<comment type="caution">
    <text evidence="1">The sequence shown here is derived from an EMBL/GenBank/DDBJ whole genome shotgun (WGS) entry which is preliminary data.</text>
</comment>
<sequence>MVGWGKFKVKGTTVALPPEENPLVSVLPLLPVEVSESLPGPSRMMDPENLPVEYYQLPLTDAIAVFRHFGLRDIMDAAWKKGILKQAPLGEHFTFGEKLFFMTTEILKDVGKTERFISVGWEALVEDAVKGEK</sequence>
<protein>
    <submittedName>
        <fullName evidence="1">Uncharacterized protein</fullName>
    </submittedName>
</protein>
<keyword evidence="2" id="KW-1185">Reference proteome</keyword>
<dbReference type="Proteomes" id="UP001642540">
    <property type="component" value="Unassembled WGS sequence"/>
</dbReference>
<accession>A0ABP1PXG6</accession>
<reference evidence="1 2" key="1">
    <citation type="submission" date="2024-08" db="EMBL/GenBank/DDBJ databases">
        <authorList>
            <person name="Cucini C."/>
            <person name="Frati F."/>
        </authorList>
    </citation>
    <scope>NUCLEOTIDE SEQUENCE [LARGE SCALE GENOMIC DNA]</scope>
</reference>
<name>A0ABP1PXG6_9HEXA</name>
<gene>
    <name evidence="1" type="ORF">ODALV1_LOCUS3804</name>
</gene>
<organism evidence="1 2">
    <name type="scientific">Orchesella dallaii</name>
    <dbReference type="NCBI Taxonomy" id="48710"/>
    <lineage>
        <taxon>Eukaryota</taxon>
        <taxon>Metazoa</taxon>
        <taxon>Ecdysozoa</taxon>
        <taxon>Arthropoda</taxon>
        <taxon>Hexapoda</taxon>
        <taxon>Collembola</taxon>
        <taxon>Entomobryomorpha</taxon>
        <taxon>Entomobryoidea</taxon>
        <taxon>Orchesellidae</taxon>
        <taxon>Orchesellinae</taxon>
        <taxon>Orchesella</taxon>
    </lineage>
</organism>